<evidence type="ECO:0000313" key="11">
    <source>
        <dbReference type="EMBL" id="RWR96692.1"/>
    </source>
</evidence>
<evidence type="ECO:0000256" key="1">
    <source>
        <dbReference type="ARBA" id="ARBA00001971"/>
    </source>
</evidence>
<comment type="similarity">
    <text evidence="3">Belongs to the cytochrome P450 family.</text>
</comment>
<evidence type="ECO:0000256" key="10">
    <source>
        <dbReference type="PIRSR" id="PIRSR602401-1"/>
    </source>
</evidence>
<dbReference type="PANTHER" id="PTHR47943">
    <property type="entry name" value="CYTOCHROME P450 93A3-LIKE"/>
    <property type="match status" value="1"/>
</dbReference>
<evidence type="ECO:0000313" key="12">
    <source>
        <dbReference type="Proteomes" id="UP000283530"/>
    </source>
</evidence>
<dbReference type="OrthoDB" id="2789670at2759"/>
<comment type="subcellular location">
    <subcellularLocation>
        <location evidence="2">Membrane</location>
    </subcellularLocation>
</comment>
<keyword evidence="5 10" id="KW-0479">Metal-binding</keyword>
<evidence type="ECO:0000256" key="5">
    <source>
        <dbReference type="ARBA" id="ARBA00022723"/>
    </source>
</evidence>
<dbReference type="PRINTS" id="PR00463">
    <property type="entry name" value="EP450I"/>
</dbReference>
<keyword evidence="7 10" id="KW-0408">Iron</keyword>
<dbReference type="EMBL" id="QPKB01000012">
    <property type="protein sequence ID" value="RWR96692.1"/>
    <property type="molecule type" value="Genomic_DNA"/>
</dbReference>
<name>A0A3S3N6A2_9MAGN</name>
<evidence type="ECO:0000256" key="2">
    <source>
        <dbReference type="ARBA" id="ARBA00004370"/>
    </source>
</evidence>
<evidence type="ECO:0000256" key="6">
    <source>
        <dbReference type="ARBA" id="ARBA00023002"/>
    </source>
</evidence>
<evidence type="ECO:0000256" key="8">
    <source>
        <dbReference type="ARBA" id="ARBA00023033"/>
    </source>
</evidence>
<gene>
    <name evidence="11" type="ORF">CKAN_02609000</name>
</gene>
<dbReference type="InterPro" id="IPR002401">
    <property type="entry name" value="Cyt_P450_E_grp-I"/>
</dbReference>
<evidence type="ECO:0000256" key="7">
    <source>
        <dbReference type="ARBA" id="ARBA00023004"/>
    </source>
</evidence>
<dbReference type="SUPFAM" id="SSF48264">
    <property type="entry name" value="Cytochrome P450"/>
    <property type="match status" value="5"/>
</dbReference>
<keyword evidence="4 10" id="KW-0349">Heme</keyword>
<keyword evidence="9" id="KW-0472">Membrane</keyword>
<dbReference type="FunFam" id="1.10.630.10:FF:000007">
    <property type="entry name" value="Cytochrome P450 76C4"/>
    <property type="match status" value="1"/>
</dbReference>
<accession>A0A3S3N6A2</accession>
<evidence type="ECO:0000256" key="4">
    <source>
        <dbReference type="ARBA" id="ARBA00022617"/>
    </source>
</evidence>
<dbReference type="GO" id="GO:0016705">
    <property type="term" value="F:oxidoreductase activity, acting on paired donors, with incorporation or reduction of molecular oxygen"/>
    <property type="evidence" value="ECO:0007669"/>
    <property type="project" value="InterPro"/>
</dbReference>
<dbReference type="Gene3D" id="1.10.630.10">
    <property type="entry name" value="Cytochrome P450"/>
    <property type="match status" value="6"/>
</dbReference>
<dbReference type="FunFam" id="1.10.630.10:FF:000011">
    <property type="entry name" value="Cytochrome P450 83B1"/>
    <property type="match status" value="4"/>
</dbReference>
<dbReference type="PROSITE" id="PS00086">
    <property type="entry name" value="CYTOCHROME_P450"/>
    <property type="match status" value="5"/>
</dbReference>
<evidence type="ECO:0000256" key="3">
    <source>
        <dbReference type="ARBA" id="ARBA00010617"/>
    </source>
</evidence>
<dbReference type="GO" id="GO:0020037">
    <property type="term" value="F:heme binding"/>
    <property type="evidence" value="ECO:0007669"/>
    <property type="project" value="InterPro"/>
</dbReference>
<dbReference type="Proteomes" id="UP000283530">
    <property type="component" value="Unassembled WGS sequence"/>
</dbReference>
<keyword evidence="6" id="KW-0560">Oxidoreductase</keyword>
<dbReference type="InterPro" id="IPR017972">
    <property type="entry name" value="Cyt_P450_CS"/>
</dbReference>
<comment type="cofactor">
    <cofactor evidence="1 10">
        <name>heme</name>
        <dbReference type="ChEBI" id="CHEBI:30413"/>
    </cofactor>
</comment>
<proteinExistence type="inferred from homology"/>
<dbReference type="CDD" id="cd11072">
    <property type="entry name" value="CYP71-like"/>
    <property type="match status" value="5"/>
</dbReference>
<protein>
    <submittedName>
        <fullName evidence="11">Cytochrome P450</fullName>
    </submittedName>
</protein>
<dbReference type="STRING" id="337451.A0A3S3N6A2"/>
<dbReference type="PANTHER" id="PTHR47943:SF2">
    <property type="entry name" value="CYTOCHROME P450"/>
    <property type="match status" value="1"/>
</dbReference>
<keyword evidence="8" id="KW-0503">Monooxygenase</keyword>
<dbReference type="GO" id="GO:0016020">
    <property type="term" value="C:membrane"/>
    <property type="evidence" value="ECO:0007669"/>
    <property type="project" value="UniProtKB-SubCell"/>
</dbReference>
<organism evidence="11 12">
    <name type="scientific">Cinnamomum micranthum f. kanehirae</name>
    <dbReference type="NCBI Taxonomy" id="337451"/>
    <lineage>
        <taxon>Eukaryota</taxon>
        <taxon>Viridiplantae</taxon>
        <taxon>Streptophyta</taxon>
        <taxon>Embryophyta</taxon>
        <taxon>Tracheophyta</taxon>
        <taxon>Spermatophyta</taxon>
        <taxon>Magnoliopsida</taxon>
        <taxon>Magnoliidae</taxon>
        <taxon>Laurales</taxon>
        <taxon>Lauraceae</taxon>
        <taxon>Cinnamomum</taxon>
    </lineage>
</organism>
<comment type="caution">
    <text evidence="11">The sequence shown here is derived from an EMBL/GenBank/DDBJ whole genome shotgun (WGS) entry which is preliminary data.</text>
</comment>
<sequence>MSSDQMMMRCMPPDQTAYVGLKGKEKGKTSSGLGSKKLPPGPKGFPILGCLPMLGRFPHLTFHEWAKQYGHIMHMKLGHFPTVVVSSPQAAQQFLKTHDLVFASRPLTETGRLISNNYKAMSLTPYGMYWRNIRKLCTLELLSSVKIDSFRPLREEEVGLLVGSLKEAARAHEVVDLTTKVGAFSRDMTNRIVMGKKYMEDSLREGGFNFKEVNEEIMYLAGAFNIAEFIPWTRDLDLQGLGRRMRAANHAFNVFLERIIDEHVENKDEKRQKDFVDYMLSLMESNDYEFQFDRSNMKAIMLWTLSELIKNPSAMKKAQQELETMVGKERMVDESDLVKLDYLDMVIKESMRLHPPVPLLLPHESMEDCTVCGFHIPKGSRVLINAWAIGRDPDAWPNPDEFSPERFIGTKVDVRGRDFQLVPFGSGRRGCPGMQLGLTVVKFGVAQLIHCFDWELPNGMSPADLDMTDKASIVMPRAHHLLAIPTYRLRDVILVGIFSFFYLLHHGLRGKEKGKRSSGVASKKKFPPGPKGFPILGCLPMLGRCPHVTFQKWAKQYGPIMYMKLGLLPTVVVSSPQAAQQFLKAHDLAFASRPITEIGRLISNNYKGMSFTPYGTYWRNIRKICTLEFFSSVKIESFRPVRKEELGLLVGSLKEASEAREVVDLTTKVANLSRDMTNRMVMGKKYMEESLREGSFNFKEVTEELMCLAGAFNVAEFIPWTRDLDLQGLGRRLRAVSHAFNVLFDRIIDDHIEDKDEKRQRDFVDYMLSMMDSNNYEFQFDRSNMKAIMLNPSAMKKAQQELETIVGKERMVDESDLVKLDYLDMVIKESMRLHTPVPLLLPHESMEDCTINGFHIPKGSRILINAWAIGRDPNAWPKPDQFIPERFIGTNIDVRGQDFQLVPFGSGRRGCPGMQLGLTVVKFVLAQLIHCFDWELPNGMLPADLDMTDKASFVMPRAHPLLAGALPCLSDTEIVRDLCIVPMPMAITTMYCWSPLSLLVLAGTLSLFYLLHHGLKGTSSGLGSKKKLPPGPKGFPILGCLPMLGRLPHLTFHKWAKQYGHIMHMKLGQIPTVVVSSPEAAQQFLKTHDLVFANRPLTETGRLISNNYKAMSLTPYGMYWRNIRKLCTLELLSSVKIDSFRPVREEEVGLLVGSLKEAAEAHEVVDLTTKVGAFSRDMTNRIVMGKKYMEESLREGGFNFMEVSEEVLYLAGAFNIAEFIPWTRGLDLQGLGRRMRAANHAFNVFLERIIDEHVEHKDEKRQKDFVDYMLSLMDSNDYEFQFDRSNMKAILLWTLSELIKNPSAMKKAQQELETMVGKERMVDESDLVKLDYLDMVIKESMRLHPPAPLLLPHESMEDCTVCDFHIPKGSRVLINAWAIGRDPDAWPNPDEFSPERFIGTKVDVRGRDFQLVPFGSGRRGCPGMQLGLTVVKFGVAQLIHCFDWELPNGMSPADLDMTEKASLVMPRAHHLLAIPTYRLIRDVILVGIFSFFYLLHHGLRGKEKGKISSGVVSKKKLPPGPKGFPILGCLPMLGLSPHVTFQKWAKQYGPIMYMKLGLFPTVVVSSPQAAQQFLKAHDLVFTSRPITEIGRLISNNYKGMSFAPYGTYWRNIRKICTLEFFSSVKIESFRPVRKEELGLLVGSLKEASEAQEVVDLTTKVANLSRDMTNRMVMGKKYMEESLREGSFNFKEVTEELMCLAGAFNVAEFIPWTRDLDLQGLGRRLRAVSHAFNVLFDRIVDDHIKDKDEKRQRDLVDYMLSIMDSNDYEFQFDRSNMKAIMLWTLSELIKNPNAMKKAQQELETIVGKKRMVDESDLVKLDYLDMVIKESMRLHIPVPLLLPHESMEDCTVHGFHIPKGSRILINAWAIGRDPDVWPNPDQFIPERFIGTNIDVRGRDFQLVPFGSGRRGCPGMQLGLIAVKFALAQLIHCFDWELPNGMLPADLDMTDKPSFVMPRAHPLLAGALPCLSDTEIVRDLCIVPMPMAITTMYCWSPLSLLVLAGIFSFFYLLHQGLKGKEKGKTSSGLGSKKKLPPGPKGFPILGCLPMLGRFPHLTFHKWAKQYGHIMHMKLGHFPTVVVSSPQAALQFLKTHDLVFASRPLTETGRLISYNYKAMSLTPYGMYWRNIRKLCTLELLSSVKIDSFRPQREEEVGLLVGSLKEVAEAHEVVDLTIKVGAFSRDMTNRMVMGKKYMEDSLREGGFNFKEVNEEIMYLSGAFNIAEFIPWTRDLDLQGLGRRMRAANHAFNIFLERIIDEHVENKDEKRQKDFVDYMLSLMESNDYEFQFDRSNMKAIMLEMVVAAIDTTFTTIEWTLSELIKNPSAMKKAQQELETMVGKERMVDESDLVKLDYLDMVIKESMRLHPPVPLLLPHESMEDCTVCDFHIPKGSRVLINAWAIGRDPDAWPNPDEFSPERFIGTKVDVRGRDFQLVPFGSGRRGCPGMQLGLTVVKFGVAQLIHCFDWELPNGMSPADLDMIDKASIVMPRAHHLLAIPTYRLWDVSP</sequence>
<dbReference type="GO" id="GO:0004497">
    <property type="term" value="F:monooxygenase activity"/>
    <property type="evidence" value="ECO:0007669"/>
    <property type="project" value="UniProtKB-KW"/>
</dbReference>
<dbReference type="InterPro" id="IPR036396">
    <property type="entry name" value="Cyt_P450_sf"/>
</dbReference>
<reference evidence="11 12" key="1">
    <citation type="journal article" date="2019" name="Nat. Plants">
        <title>Stout camphor tree genome fills gaps in understanding of flowering plant genome evolution.</title>
        <authorList>
            <person name="Chaw S.M."/>
            <person name="Liu Y.C."/>
            <person name="Wu Y.W."/>
            <person name="Wang H.Y."/>
            <person name="Lin C.I."/>
            <person name="Wu C.S."/>
            <person name="Ke H.M."/>
            <person name="Chang L.Y."/>
            <person name="Hsu C.Y."/>
            <person name="Yang H.T."/>
            <person name="Sudianto E."/>
            <person name="Hsu M.H."/>
            <person name="Wu K.P."/>
            <person name="Wang L.N."/>
            <person name="Leebens-Mack J.H."/>
            <person name="Tsai I.J."/>
        </authorList>
    </citation>
    <scope>NUCLEOTIDE SEQUENCE [LARGE SCALE GENOMIC DNA]</scope>
    <source>
        <strain evidence="12">cv. Chaw 1501</strain>
        <tissue evidence="11">Young leaves</tissue>
    </source>
</reference>
<dbReference type="InterPro" id="IPR001128">
    <property type="entry name" value="Cyt_P450"/>
</dbReference>
<dbReference type="Pfam" id="PF00067">
    <property type="entry name" value="p450"/>
    <property type="match status" value="5"/>
</dbReference>
<keyword evidence="12" id="KW-1185">Reference proteome</keyword>
<dbReference type="PRINTS" id="PR00385">
    <property type="entry name" value="P450"/>
</dbReference>
<dbReference type="GO" id="GO:0005506">
    <property type="term" value="F:iron ion binding"/>
    <property type="evidence" value="ECO:0007669"/>
    <property type="project" value="InterPro"/>
</dbReference>
<evidence type="ECO:0000256" key="9">
    <source>
        <dbReference type="ARBA" id="ARBA00023136"/>
    </source>
</evidence>
<feature type="binding site" description="axial binding residue" evidence="10">
    <location>
        <position position="2440"/>
    </location>
    <ligand>
        <name>heme</name>
        <dbReference type="ChEBI" id="CHEBI:30413"/>
    </ligand>
    <ligandPart>
        <name>Fe</name>
        <dbReference type="ChEBI" id="CHEBI:18248"/>
    </ligandPart>
</feature>